<dbReference type="AlphaFoldDB" id="A0AAD8ZSQ3"/>
<dbReference type="EMBL" id="JAROKS010000006">
    <property type="protein sequence ID" value="KAK1802805.1"/>
    <property type="molecule type" value="Genomic_DNA"/>
</dbReference>
<dbReference type="SUPFAM" id="SSF57302">
    <property type="entry name" value="Snake toxin-like"/>
    <property type="match status" value="1"/>
</dbReference>
<name>A0AAD8ZSQ3_9TELE</name>
<comment type="caution">
    <text evidence="2">The sequence shown here is derived from an EMBL/GenBank/DDBJ whole genome shotgun (WGS) entry which is preliminary data.</text>
</comment>
<keyword evidence="1" id="KW-0732">Signal</keyword>
<proteinExistence type="predicted"/>
<accession>A0AAD8ZSQ3</accession>
<evidence type="ECO:0008006" key="4">
    <source>
        <dbReference type="Google" id="ProtNLM"/>
    </source>
</evidence>
<reference evidence="2" key="1">
    <citation type="submission" date="2023-03" db="EMBL/GenBank/DDBJ databases">
        <title>Electrophorus voltai genome.</title>
        <authorList>
            <person name="Bian C."/>
        </authorList>
    </citation>
    <scope>NUCLEOTIDE SEQUENCE</scope>
    <source>
        <strain evidence="2">CB-2022</strain>
        <tissue evidence="2">Muscle</tissue>
    </source>
</reference>
<dbReference type="InterPro" id="IPR045860">
    <property type="entry name" value="Snake_toxin-like_sf"/>
</dbReference>
<keyword evidence="3" id="KW-1185">Reference proteome</keyword>
<evidence type="ECO:0000256" key="1">
    <source>
        <dbReference type="SAM" id="SignalP"/>
    </source>
</evidence>
<gene>
    <name evidence="2" type="ORF">P4O66_021347</name>
</gene>
<feature type="chain" id="PRO_5042211090" description="UPAR/Ly6 domain-containing protein" evidence="1">
    <location>
        <begin position="20"/>
        <end position="91"/>
    </location>
</feature>
<evidence type="ECO:0000313" key="2">
    <source>
        <dbReference type="EMBL" id="KAK1802805.1"/>
    </source>
</evidence>
<sequence>MKTIICATLLLLAFSYGEALKCNLCISSPFQPCTPSVQNCRYYVKGCGNVLFLSGPLASSSMRSCMDMATCRNYQNMPNTVAICCSTDLCN</sequence>
<evidence type="ECO:0000313" key="3">
    <source>
        <dbReference type="Proteomes" id="UP001239994"/>
    </source>
</evidence>
<protein>
    <recommendedName>
        <fullName evidence="4">UPAR/Ly6 domain-containing protein</fullName>
    </recommendedName>
</protein>
<organism evidence="2 3">
    <name type="scientific">Electrophorus voltai</name>
    <dbReference type="NCBI Taxonomy" id="2609070"/>
    <lineage>
        <taxon>Eukaryota</taxon>
        <taxon>Metazoa</taxon>
        <taxon>Chordata</taxon>
        <taxon>Craniata</taxon>
        <taxon>Vertebrata</taxon>
        <taxon>Euteleostomi</taxon>
        <taxon>Actinopterygii</taxon>
        <taxon>Neopterygii</taxon>
        <taxon>Teleostei</taxon>
        <taxon>Ostariophysi</taxon>
        <taxon>Gymnotiformes</taxon>
        <taxon>Gymnotoidei</taxon>
        <taxon>Gymnotidae</taxon>
        <taxon>Electrophorus</taxon>
    </lineage>
</organism>
<feature type="signal peptide" evidence="1">
    <location>
        <begin position="1"/>
        <end position="19"/>
    </location>
</feature>
<dbReference type="Proteomes" id="UP001239994">
    <property type="component" value="Unassembled WGS sequence"/>
</dbReference>